<dbReference type="Pfam" id="PF19493">
    <property type="entry name" value="Trypco1"/>
    <property type="match status" value="1"/>
</dbReference>
<organism evidence="2 3">
    <name type="scientific">Thermogemmatispora tikiterensis</name>
    <dbReference type="NCBI Taxonomy" id="1825093"/>
    <lineage>
        <taxon>Bacteria</taxon>
        <taxon>Bacillati</taxon>
        <taxon>Chloroflexota</taxon>
        <taxon>Ktedonobacteria</taxon>
        <taxon>Thermogemmatisporales</taxon>
        <taxon>Thermogemmatisporaceae</taxon>
        <taxon>Thermogemmatispora</taxon>
    </lineage>
</organism>
<protein>
    <recommendedName>
        <fullName evidence="1">Trypsin-co-occurring domain-containing protein</fullName>
    </recommendedName>
</protein>
<evidence type="ECO:0000313" key="2">
    <source>
        <dbReference type="EMBL" id="RAQ94801.1"/>
    </source>
</evidence>
<dbReference type="InterPro" id="IPR045794">
    <property type="entry name" value="Trypco1"/>
</dbReference>
<proteinExistence type="predicted"/>
<gene>
    <name evidence="2" type="ORF">A4R35_04580</name>
</gene>
<comment type="caution">
    <text evidence="2">The sequence shown here is derived from an EMBL/GenBank/DDBJ whole genome shotgun (WGS) entry which is preliminary data.</text>
</comment>
<evidence type="ECO:0000259" key="1">
    <source>
        <dbReference type="Pfam" id="PF19493"/>
    </source>
</evidence>
<dbReference type="Proteomes" id="UP000248706">
    <property type="component" value="Unassembled WGS sequence"/>
</dbReference>
<dbReference type="OrthoDB" id="163090at2"/>
<dbReference type="NCBIfam" id="NF041216">
    <property type="entry name" value="CU044_2847_fam"/>
    <property type="match status" value="1"/>
</dbReference>
<reference evidence="2 3" key="1">
    <citation type="submission" date="2016-08" db="EMBL/GenBank/DDBJ databases">
        <title>Analysis of Carbohydrate Active Enzymes in Thermogemmatispora T81 Reveals Carbohydrate Degradation Ability.</title>
        <authorList>
            <person name="Tomazini A."/>
            <person name="Lal S."/>
            <person name="Stott M."/>
            <person name="Henrissat B."/>
            <person name="Polikarpov I."/>
            <person name="Sparling R."/>
            <person name="Levin D.B."/>
        </authorList>
    </citation>
    <scope>NUCLEOTIDE SEQUENCE [LARGE SCALE GENOMIC DNA]</scope>
    <source>
        <strain evidence="2 3">T81</strain>
    </source>
</reference>
<dbReference type="EMBL" id="MCIF01000002">
    <property type="protein sequence ID" value="RAQ94801.1"/>
    <property type="molecule type" value="Genomic_DNA"/>
</dbReference>
<sequence>MKKLIAFPLEDGGQVVIEVEELEPEGGERVPVARRLSRPEQAPETLEKALQKVLPAIKAVAVKLHNLDLKPDEVEIAFGIKLSASMGAILASAGSEANFDITLHWYGKDRPMR</sequence>
<dbReference type="AlphaFoldDB" id="A0A328VDB1"/>
<accession>A0A328VDB1</accession>
<dbReference type="RefSeq" id="WP_112426993.1">
    <property type="nucleotide sequence ID" value="NZ_MCIF01000002.1"/>
</dbReference>
<keyword evidence="3" id="KW-1185">Reference proteome</keyword>
<evidence type="ECO:0000313" key="3">
    <source>
        <dbReference type="Proteomes" id="UP000248706"/>
    </source>
</evidence>
<feature type="domain" description="Trypsin-co-occurring" evidence="1">
    <location>
        <begin position="7"/>
        <end position="105"/>
    </location>
</feature>
<name>A0A328VDB1_9CHLR</name>